<comment type="caution">
    <text evidence="1">The sequence shown here is derived from an EMBL/GenBank/DDBJ whole genome shotgun (WGS) entry which is preliminary data.</text>
</comment>
<proteinExistence type="predicted"/>
<keyword evidence="2" id="KW-1185">Reference proteome</keyword>
<evidence type="ECO:0000313" key="2">
    <source>
        <dbReference type="Proteomes" id="UP000445696"/>
    </source>
</evidence>
<protein>
    <submittedName>
        <fullName evidence="1">Uncharacterized protein</fullName>
    </submittedName>
</protein>
<organism evidence="1 2">
    <name type="scientific">Sneathiella chungangensis</name>
    <dbReference type="NCBI Taxonomy" id="1418234"/>
    <lineage>
        <taxon>Bacteria</taxon>
        <taxon>Pseudomonadati</taxon>
        <taxon>Pseudomonadota</taxon>
        <taxon>Alphaproteobacteria</taxon>
        <taxon>Sneathiellales</taxon>
        <taxon>Sneathiellaceae</taxon>
        <taxon>Sneathiella</taxon>
    </lineage>
</organism>
<accession>A0A845MFQ2</accession>
<sequence>MNLVVKAQLNEFRKSNPSANLEDSELFEVYSIFSVTNGILGENVNAFDLHLRGQEFGLDGVGILVQGDVCIDSDAVAEALQQGKKAVVDFLFFQAKTSEKLDYGDLSKFFDAIYYFFTDKLENVSDQIDDLLEAKASVYDAALSRNPNIKCYFVTTGQGDVSDAIQTLIDSNRARLKELNLFNTIEIDLVGAEGLQNSYRTATNSISETIEFQKVLTLPSHNSVSEGYTGYIDAAELLKLVTIESGSDTEPKINRTIFFDNIRDFDKNSSINKAIIEELNKGDAESFIFKNNGITIVA</sequence>
<name>A0A845MFQ2_9PROT</name>
<dbReference type="Proteomes" id="UP000445696">
    <property type="component" value="Unassembled WGS sequence"/>
</dbReference>
<dbReference type="EMBL" id="WTVA01000003">
    <property type="protein sequence ID" value="MZR22270.1"/>
    <property type="molecule type" value="Genomic_DNA"/>
</dbReference>
<dbReference type="OrthoDB" id="9806213at2"/>
<evidence type="ECO:0000313" key="1">
    <source>
        <dbReference type="EMBL" id="MZR22270.1"/>
    </source>
</evidence>
<dbReference type="AlphaFoldDB" id="A0A845MFQ2"/>
<gene>
    <name evidence="1" type="ORF">GQF03_08005</name>
</gene>
<reference evidence="1 2" key="1">
    <citation type="journal article" date="2014" name="Int. J. Syst. Evol. Microbiol.">
        <title>Sneathiella chungangensis sp. nov., isolated from a marine sand, and emended description of the genus Sneathiella.</title>
        <authorList>
            <person name="Siamphan C."/>
            <person name="Kim H."/>
            <person name="Lee J.S."/>
            <person name="Kim W."/>
        </authorList>
    </citation>
    <scope>NUCLEOTIDE SEQUENCE [LARGE SCALE GENOMIC DNA]</scope>
    <source>
        <strain evidence="1 2">KCTC 32476</strain>
    </source>
</reference>